<sequence length="181" mass="19452">MLSHWNQTGALALLAGCALFSVTGRAAPAAQGWGQVSMHGAIIDTACAIAAGSRDQTIDMETVPLGQIVRDGRGMTKTFSIELVNCVLERPGNKPDWKFFQVTFDGHADGALFGVQGEARGVALKIDDGNGKRVIPGEPLAQESVTPGNRVLRYSMTLMPNHQPLKAGAYFSTVRFKLDYF</sequence>
<evidence type="ECO:0000313" key="7">
    <source>
        <dbReference type="EMBL" id="VEA71064.1"/>
    </source>
</evidence>
<proteinExistence type="inferred from homology"/>
<accession>A0A3S4GJV9</accession>
<name>A0A3S4GJV9_SERRU</name>
<evidence type="ECO:0000259" key="6">
    <source>
        <dbReference type="Pfam" id="PF00419"/>
    </source>
</evidence>
<keyword evidence="4" id="KW-0281">Fimbrium</keyword>
<dbReference type="STRING" id="61652.AXX16_0460"/>
<evidence type="ECO:0000313" key="8">
    <source>
        <dbReference type="Proteomes" id="UP000271603"/>
    </source>
</evidence>
<dbReference type="AlphaFoldDB" id="A0A3S4GJV9"/>
<evidence type="ECO:0000256" key="1">
    <source>
        <dbReference type="ARBA" id="ARBA00004561"/>
    </source>
</evidence>
<feature type="signal peptide" evidence="5">
    <location>
        <begin position="1"/>
        <end position="26"/>
    </location>
</feature>
<dbReference type="Pfam" id="PF00419">
    <property type="entry name" value="Fimbrial"/>
    <property type="match status" value="1"/>
</dbReference>
<dbReference type="Gene3D" id="2.60.40.1090">
    <property type="entry name" value="Fimbrial-type adhesion domain"/>
    <property type="match status" value="1"/>
</dbReference>
<dbReference type="PANTHER" id="PTHR33420:SF12">
    <property type="entry name" value="FIMBRIN-LIKE PROTEIN FIMI-RELATED"/>
    <property type="match status" value="1"/>
</dbReference>
<feature type="chain" id="PRO_5018731109" evidence="5">
    <location>
        <begin position="27"/>
        <end position="181"/>
    </location>
</feature>
<organism evidence="7 8">
    <name type="scientific">Serratia rubidaea</name>
    <name type="common">Serratia marinorubra</name>
    <dbReference type="NCBI Taxonomy" id="61652"/>
    <lineage>
        <taxon>Bacteria</taxon>
        <taxon>Pseudomonadati</taxon>
        <taxon>Pseudomonadota</taxon>
        <taxon>Gammaproteobacteria</taxon>
        <taxon>Enterobacterales</taxon>
        <taxon>Yersiniaceae</taxon>
        <taxon>Serratia</taxon>
    </lineage>
</organism>
<dbReference type="InterPro" id="IPR036937">
    <property type="entry name" value="Adhesion_dom_fimbrial_sf"/>
</dbReference>
<gene>
    <name evidence="7" type="primary">mrpA</name>
    <name evidence="7" type="ORF">NCTC9419_02589</name>
</gene>
<dbReference type="SUPFAM" id="SSF49401">
    <property type="entry name" value="Bacterial adhesins"/>
    <property type="match status" value="1"/>
</dbReference>
<dbReference type="EMBL" id="LR134155">
    <property type="protein sequence ID" value="VEA71064.1"/>
    <property type="molecule type" value="Genomic_DNA"/>
</dbReference>
<dbReference type="PANTHER" id="PTHR33420">
    <property type="entry name" value="FIMBRIAL SUBUNIT ELFA-RELATED"/>
    <property type="match status" value="1"/>
</dbReference>
<feature type="domain" description="Fimbrial-type adhesion" evidence="6">
    <location>
        <begin position="37"/>
        <end position="180"/>
    </location>
</feature>
<evidence type="ECO:0000256" key="3">
    <source>
        <dbReference type="ARBA" id="ARBA00022729"/>
    </source>
</evidence>
<dbReference type="GO" id="GO:0009289">
    <property type="term" value="C:pilus"/>
    <property type="evidence" value="ECO:0007669"/>
    <property type="project" value="UniProtKB-SubCell"/>
</dbReference>
<dbReference type="GO" id="GO:0043709">
    <property type="term" value="P:cell adhesion involved in single-species biofilm formation"/>
    <property type="evidence" value="ECO:0007669"/>
    <property type="project" value="TreeGrafter"/>
</dbReference>
<dbReference type="InterPro" id="IPR000259">
    <property type="entry name" value="Adhesion_dom_fimbrial"/>
</dbReference>
<comment type="subcellular location">
    <subcellularLocation>
        <location evidence="1">Fimbrium</location>
    </subcellularLocation>
</comment>
<protein>
    <submittedName>
        <fullName evidence="7">Major MR/P fimbria protein</fullName>
    </submittedName>
</protein>
<keyword evidence="3 5" id="KW-0732">Signal</keyword>
<reference evidence="7 8" key="1">
    <citation type="submission" date="2018-12" db="EMBL/GenBank/DDBJ databases">
        <authorList>
            <consortium name="Pathogen Informatics"/>
        </authorList>
    </citation>
    <scope>NUCLEOTIDE SEQUENCE [LARGE SCALE GENOMIC DNA]</scope>
    <source>
        <strain evidence="7 8">NCTC9419</strain>
    </source>
</reference>
<dbReference type="Proteomes" id="UP000271603">
    <property type="component" value="Chromosome"/>
</dbReference>
<evidence type="ECO:0000256" key="5">
    <source>
        <dbReference type="SAM" id="SignalP"/>
    </source>
</evidence>
<dbReference type="InterPro" id="IPR008966">
    <property type="entry name" value="Adhesion_dom_sf"/>
</dbReference>
<evidence type="ECO:0000256" key="2">
    <source>
        <dbReference type="ARBA" id="ARBA00006671"/>
    </source>
</evidence>
<evidence type="ECO:0000256" key="4">
    <source>
        <dbReference type="ARBA" id="ARBA00023263"/>
    </source>
</evidence>
<comment type="similarity">
    <text evidence="2">Belongs to the fimbrial protein family.</text>
</comment>
<dbReference type="InterPro" id="IPR050263">
    <property type="entry name" value="Bact_Fimbrial_Adh_Pro"/>
</dbReference>